<dbReference type="EMBL" id="CP003349">
    <property type="protein sequence ID" value="AFD08391.1"/>
    <property type="molecule type" value="Genomic_DNA"/>
</dbReference>
<dbReference type="HOGENOM" id="CLU_2095256_0_0_10"/>
<dbReference type="RefSeq" id="WP_014681614.1">
    <property type="nucleotide sequence ID" value="NC_017770.1"/>
</dbReference>
<evidence type="ECO:0000313" key="2">
    <source>
        <dbReference type="Proteomes" id="UP000007590"/>
    </source>
</evidence>
<protein>
    <submittedName>
        <fullName evidence="1">Uncharacterized protein</fullName>
    </submittedName>
</protein>
<sequence length="116" mass="12881">MKNSIDPEKAKKIIEKFQKQFGKSDRKVDNFDLPNSVRLSRKDVEDILKDDSVDGLLLYFAIGEVEVDNIKRQYLNVVATGLPSKKTDQEAAALKIASEPTYSEGGCPCPVVKSCC</sequence>
<reference evidence="1" key="1">
    <citation type="submission" date="2012-02" db="EMBL/GenBank/DDBJ databases">
        <title>The complete genome of Solitalea canadensis DSM 3403.</title>
        <authorList>
            <consortium name="US DOE Joint Genome Institute (JGI-PGF)"/>
            <person name="Lucas S."/>
            <person name="Copeland A."/>
            <person name="Lapidus A."/>
            <person name="Glavina del Rio T."/>
            <person name="Dalin E."/>
            <person name="Tice H."/>
            <person name="Bruce D."/>
            <person name="Goodwin L."/>
            <person name="Pitluck S."/>
            <person name="Peters L."/>
            <person name="Ovchinnikova G."/>
            <person name="Lu M."/>
            <person name="Kyrpides N."/>
            <person name="Mavromatis K."/>
            <person name="Ivanova N."/>
            <person name="Brettin T."/>
            <person name="Detter J.C."/>
            <person name="Han C."/>
            <person name="Larimer F."/>
            <person name="Land M."/>
            <person name="Hauser L."/>
            <person name="Markowitz V."/>
            <person name="Cheng J.-F."/>
            <person name="Hugenholtz P."/>
            <person name="Woyke T."/>
            <person name="Wu D."/>
            <person name="Spring S."/>
            <person name="Schroeder M."/>
            <person name="Kopitz M."/>
            <person name="Brambilla E."/>
            <person name="Klenk H.-P."/>
            <person name="Eisen J.A."/>
        </authorList>
    </citation>
    <scope>NUCLEOTIDE SEQUENCE</scope>
    <source>
        <strain evidence="1">DSM 3403</strain>
    </source>
</reference>
<accession>H8KX62</accession>
<dbReference type="AlphaFoldDB" id="H8KX62"/>
<organism evidence="1 2">
    <name type="scientific">Solitalea canadensis (strain ATCC 29591 / DSM 3403 / JCM 21819 / LMG 8368 / NBRC 15130 / NCIMB 12057 / USAM 9D)</name>
    <name type="common">Flexibacter canadensis</name>
    <dbReference type="NCBI Taxonomy" id="929556"/>
    <lineage>
        <taxon>Bacteria</taxon>
        <taxon>Pseudomonadati</taxon>
        <taxon>Bacteroidota</taxon>
        <taxon>Sphingobacteriia</taxon>
        <taxon>Sphingobacteriales</taxon>
        <taxon>Sphingobacteriaceae</taxon>
        <taxon>Solitalea</taxon>
    </lineage>
</organism>
<evidence type="ECO:0000313" key="1">
    <source>
        <dbReference type="EMBL" id="AFD08391.1"/>
    </source>
</evidence>
<proteinExistence type="predicted"/>
<dbReference type="OrthoDB" id="9878727at2"/>
<gene>
    <name evidence="1" type="ordered locus">Solca_3384</name>
</gene>
<dbReference type="Proteomes" id="UP000007590">
    <property type="component" value="Chromosome"/>
</dbReference>
<keyword evidence="2" id="KW-1185">Reference proteome</keyword>
<dbReference type="KEGG" id="scn:Solca_3384"/>
<dbReference type="STRING" id="929556.Solca_3384"/>
<name>H8KX62_SOLCM</name>